<dbReference type="eggNOG" id="COG2972">
    <property type="taxonomic scope" value="Bacteria"/>
</dbReference>
<evidence type="ECO:0000313" key="3">
    <source>
        <dbReference type="EMBL" id="AEM69184.1"/>
    </source>
</evidence>
<dbReference type="STRING" id="886377.Murru_0127"/>
<evidence type="ECO:0000313" key="4">
    <source>
        <dbReference type="Proteomes" id="UP000008908"/>
    </source>
</evidence>
<name>G2PR52_ALLRU</name>
<dbReference type="EMBL" id="CP002999">
    <property type="protein sequence ID" value="AEM69184.1"/>
    <property type="molecule type" value="Genomic_DNA"/>
</dbReference>
<gene>
    <name evidence="3" type="ordered locus">Murru_0127</name>
</gene>
<feature type="transmembrane region" description="Helical" evidence="1">
    <location>
        <begin position="63"/>
        <end position="82"/>
    </location>
</feature>
<proteinExistence type="predicted"/>
<evidence type="ECO:0000259" key="2">
    <source>
        <dbReference type="Pfam" id="PF13239"/>
    </source>
</evidence>
<evidence type="ECO:0000256" key="1">
    <source>
        <dbReference type="SAM" id="Phobius"/>
    </source>
</evidence>
<reference evidence="3 4" key="2">
    <citation type="journal article" date="2012" name="Stand. Genomic Sci.">
        <title>Complete genome sequence of the facultatively anaerobic, appendaged bacterium Muricauda ruestringensis type strain (B1(T)).</title>
        <authorList>
            <person name="Huntemann M."/>
            <person name="Teshima H."/>
            <person name="Lapidus A."/>
            <person name="Nolan M."/>
            <person name="Lucas S."/>
            <person name="Hammon N."/>
            <person name="Deshpande S."/>
            <person name="Cheng J.F."/>
            <person name="Tapia R."/>
            <person name="Goodwin L.A."/>
            <person name="Pitluck S."/>
            <person name="Liolios K."/>
            <person name="Pagani I."/>
            <person name="Ivanova N."/>
            <person name="Mavromatis K."/>
            <person name="Mikhailova N."/>
            <person name="Pati A."/>
            <person name="Chen A."/>
            <person name="Palaniappan K."/>
            <person name="Land M."/>
            <person name="Hauser L."/>
            <person name="Pan C."/>
            <person name="Brambilla E.M."/>
            <person name="Rohde M."/>
            <person name="Spring S."/>
            <person name="Goker M."/>
            <person name="Detter J.C."/>
            <person name="Bristow J."/>
            <person name="Eisen J.A."/>
            <person name="Markowitz V."/>
            <person name="Hugenholtz P."/>
            <person name="Kyrpides N.C."/>
            <person name="Klenk H.P."/>
            <person name="Woyke T."/>
        </authorList>
    </citation>
    <scope>NUCLEOTIDE SEQUENCE [LARGE SCALE GENOMIC DNA]</scope>
    <source>
        <strain evidence="4">DSM 13258 / LMG 19739 / B1</strain>
    </source>
</reference>
<dbReference type="HOGENOM" id="CLU_173284_0_0_10"/>
<keyword evidence="1" id="KW-0812">Transmembrane</keyword>
<dbReference type="KEGG" id="mrs:Murru_0127"/>
<accession>G2PR52</accession>
<sequence>MSIFNCNITSNTNTMENTDKESKYMRARERVDELKKFYGNLTSYVLVISGLALINYFTTGFGYMWFLWAAFGWGIGIVFHAIKTFDLNPFFGKQWEKRKIEELMRDEEQNNKWK</sequence>
<dbReference type="InterPro" id="IPR025698">
    <property type="entry name" value="2TM_dom"/>
</dbReference>
<organism evidence="3 4">
    <name type="scientific">Allomuricauda ruestringensis (strain DSM 13258 / CIP 107369 / LMG 19739 / B1)</name>
    <name type="common">Muricauda ruestringensis</name>
    <dbReference type="NCBI Taxonomy" id="886377"/>
    <lineage>
        <taxon>Bacteria</taxon>
        <taxon>Pseudomonadati</taxon>
        <taxon>Bacteroidota</taxon>
        <taxon>Flavobacteriia</taxon>
        <taxon>Flavobacteriales</taxon>
        <taxon>Flavobacteriaceae</taxon>
        <taxon>Flagellimonas</taxon>
    </lineage>
</organism>
<dbReference type="Pfam" id="PF13239">
    <property type="entry name" value="2TM"/>
    <property type="match status" value="1"/>
</dbReference>
<feature type="domain" description="2TM" evidence="2">
    <location>
        <begin position="26"/>
        <end position="105"/>
    </location>
</feature>
<keyword evidence="4" id="KW-1185">Reference proteome</keyword>
<dbReference type="AlphaFoldDB" id="G2PR52"/>
<feature type="transmembrane region" description="Helical" evidence="1">
    <location>
        <begin position="37"/>
        <end position="57"/>
    </location>
</feature>
<keyword evidence="1" id="KW-0472">Membrane</keyword>
<dbReference type="Proteomes" id="UP000008908">
    <property type="component" value="Chromosome"/>
</dbReference>
<protein>
    <recommendedName>
        <fullName evidence="2">2TM domain-containing protein</fullName>
    </recommendedName>
</protein>
<keyword evidence="1" id="KW-1133">Transmembrane helix</keyword>
<reference evidence="4" key="1">
    <citation type="submission" date="2011-08" db="EMBL/GenBank/DDBJ databases">
        <title>The complete genome of Muricauda ruestringensis DSM 13258.</title>
        <authorList>
            <person name="Lucas S."/>
            <person name="Han J."/>
            <person name="Lapidus A."/>
            <person name="Bruce D."/>
            <person name="Goodwin L."/>
            <person name="Pitluck S."/>
            <person name="Peters L."/>
            <person name="Kyrpides N."/>
            <person name="Mavromatis K."/>
            <person name="Ivanova N."/>
            <person name="Ovchinnikova G."/>
            <person name="Teshima H."/>
            <person name="Detter J.C."/>
            <person name="Tapia R."/>
            <person name="Han C."/>
            <person name="Land M."/>
            <person name="Hauser L."/>
            <person name="Markowitz V."/>
            <person name="Cheng J.-F."/>
            <person name="Hugenholtz P."/>
            <person name="Woyke T."/>
            <person name="Wu D."/>
            <person name="Spring S."/>
            <person name="Schroeder M."/>
            <person name="Brambilla E."/>
            <person name="Klenk H.-P."/>
            <person name="Eisen J.A."/>
        </authorList>
    </citation>
    <scope>NUCLEOTIDE SEQUENCE [LARGE SCALE GENOMIC DNA]</scope>
    <source>
        <strain evidence="4">DSM 13258 / LMG 19739 / B1</strain>
    </source>
</reference>